<keyword evidence="1" id="KW-0472">Membrane</keyword>
<evidence type="ECO:0000256" key="1">
    <source>
        <dbReference type="SAM" id="Phobius"/>
    </source>
</evidence>
<name>A0A5J5J5V0_9MICO</name>
<evidence type="ECO:0000313" key="3">
    <source>
        <dbReference type="Proteomes" id="UP000325827"/>
    </source>
</evidence>
<dbReference type="OrthoDB" id="5118919at2"/>
<dbReference type="EMBL" id="VYSA01000001">
    <property type="protein sequence ID" value="KAA9111587.1"/>
    <property type="molecule type" value="Genomic_DNA"/>
</dbReference>
<proteinExistence type="predicted"/>
<reference evidence="3" key="1">
    <citation type="submission" date="2019-09" db="EMBL/GenBank/DDBJ databases">
        <title>Mumia zhuanghuii sp. nov. isolated from the intestinal contents of plateau pika (Ochotona curzoniae) in the Qinghai-Tibet plateau of China.</title>
        <authorList>
            <person name="Tian Z."/>
        </authorList>
    </citation>
    <scope>NUCLEOTIDE SEQUENCE [LARGE SCALE GENOMIC DNA]</scope>
    <source>
        <strain evidence="3">JCM 30598</strain>
    </source>
</reference>
<evidence type="ECO:0000313" key="2">
    <source>
        <dbReference type="EMBL" id="KAA9111587.1"/>
    </source>
</evidence>
<keyword evidence="1" id="KW-1133">Transmembrane helix</keyword>
<dbReference type="AlphaFoldDB" id="A0A5J5J5V0"/>
<gene>
    <name evidence="2" type="ORF">F6B43_01435</name>
</gene>
<sequence>MRETQSARRALGETGSAALEFIVAGLLLLVPVVYLVVSLGLIQEQSLGVEAGARHIARSVSSAPDAVTAATRARAALATVVGEYGLDRDSVRIEMSCRPAGAACPEAGVTLIVTLSAKVSLPLIPPVLGLDRLATVPVEASAMQRVSQFWGAP</sequence>
<protein>
    <submittedName>
        <fullName evidence="2">TadE family protein</fullName>
    </submittedName>
</protein>
<dbReference type="Proteomes" id="UP000325827">
    <property type="component" value="Unassembled WGS sequence"/>
</dbReference>
<accession>A0A5J5J5V0</accession>
<keyword evidence="1" id="KW-0812">Transmembrane</keyword>
<comment type="caution">
    <text evidence="2">The sequence shown here is derived from an EMBL/GenBank/DDBJ whole genome shotgun (WGS) entry which is preliminary data.</text>
</comment>
<feature type="transmembrane region" description="Helical" evidence="1">
    <location>
        <begin position="21"/>
        <end position="42"/>
    </location>
</feature>
<organism evidence="2 3">
    <name type="scientific">Microbacterium rhizomatis</name>
    <dbReference type="NCBI Taxonomy" id="1631477"/>
    <lineage>
        <taxon>Bacteria</taxon>
        <taxon>Bacillati</taxon>
        <taxon>Actinomycetota</taxon>
        <taxon>Actinomycetes</taxon>
        <taxon>Micrococcales</taxon>
        <taxon>Microbacteriaceae</taxon>
        <taxon>Microbacterium</taxon>
    </lineage>
</organism>
<keyword evidence="3" id="KW-1185">Reference proteome</keyword>